<dbReference type="CDD" id="cd00130">
    <property type="entry name" value="PAS"/>
    <property type="match status" value="1"/>
</dbReference>
<evidence type="ECO:0000256" key="4">
    <source>
        <dbReference type="ARBA" id="ARBA00022679"/>
    </source>
</evidence>
<proteinExistence type="predicted"/>
<evidence type="ECO:0000256" key="3">
    <source>
        <dbReference type="ARBA" id="ARBA00022553"/>
    </source>
</evidence>
<dbReference type="GO" id="GO:0000156">
    <property type="term" value="F:phosphorelay response regulator activity"/>
    <property type="evidence" value="ECO:0007669"/>
    <property type="project" value="TreeGrafter"/>
</dbReference>
<dbReference type="SMART" id="SM00388">
    <property type="entry name" value="HisKA"/>
    <property type="match status" value="1"/>
</dbReference>
<dbReference type="SUPFAM" id="SSF47384">
    <property type="entry name" value="Homodimeric domain of signal transducing histidine kinase"/>
    <property type="match status" value="1"/>
</dbReference>
<dbReference type="GO" id="GO:0006355">
    <property type="term" value="P:regulation of DNA-templated transcription"/>
    <property type="evidence" value="ECO:0007669"/>
    <property type="project" value="InterPro"/>
</dbReference>
<dbReference type="InterPro" id="IPR013767">
    <property type="entry name" value="PAS_fold"/>
</dbReference>
<dbReference type="InterPro" id="IPR000014">
    <property type="entry name" value="PAS"/>
</dbReference>
<dbReference type="Gene3D" id="1.10.287.130">
    <property type="match status" value="1"/>
</dbReference>
<keyword evidence="4" id="KW-0808">Transferase</keyword>
<dbReference type="GO" id="GO:0000155">
    <property type="term" value="F:phosphorelay sensor kinase activity"/>
    <property type="evidence" value="ECO:0007669"/>
    <property type="project" value="InterPro"/>
</dbReference>
<dbReference type="InterPro" id="IPR003018">
    <property type="entry name" value="GAF"/>
</dbReference>
<dbReference type="EC" id="2.7.13.3" evidence="2"/>
<reference evidence="10 11" key="1">
    <citation type="submission" date="2019-10" db="EMBL/GenBank/DDBJ databases">
        <title>Deinococcus sp. isolated from soil.</title>
        <authorList>
            <person name="Li Y."/>
            <person name="Wang J."/>
        </authorList>
    </citation>
    <scope>NUCLEOTIDE SEQUENCE [LARGE SCALE GENOMIC DNA]</scope>
    <source>
        <strain evidence="10 11">SDU3-2</strain>
    </source>
</reference>
<dbReference type="SMART" id="SM00091">
    <property type="entry name" value="PAS"/>
    <property type="match status" value="1"/>
</dbReference>
<keyword evidence="5" id="KW-0418">Kinase</keyword>
<dbReference type="PANTHER" id="PTHR42878:SF15">
    <property type="entry name" value="BACTERIOPHYTOCHROME"/>
    <property type="match status" value="1"/>
</dbReference>
<dbReference type="Pfam" id="PF00989">
    <property type="entry name" value="PAS"/>
    <property type="match status" value="1"/>
</dbReference>
<dbReference type="InterPro" id="IPR036890">
    <property type="entry name" value="HATPase_C_sf"/>
</dbReference>
<evidence type="ECO:0000256" key="7">
    <source>
        <dbReference type="SAM" id="MobiDB-lite"/>
    </source>
</evidence>
<dbReference type="InterPro" id="IPR036097">
    <property type="entry name" value="HisK_dim/P_sf"/>
</dbReference>
<dbReference type="InterPro" id="IPR003661">
    <property type="entry name" value="HisK_dim/P_dom"/>
</dbReference>
<dbReference type="Pfam" id="PF13185">
    <property type="entry name" value="GAF_2"/>
    <property type="match status" value="3"/>
</dbReference>
<dbReference type="Gene3D" id="3.30.450.20">
    <property type="entry name" value="PAS domain"/>
    <property type="match status" value="1"/>
</dbReference>
<dbReference type="Gene3D" id="3.30.565.10">
    <property type="entry name" value="Histidine kinase-like ATPase, C-terminal domain"/>
    <property type="match status" value="1"/>
</dbReference>
<feature type="domain" description="PAS" evidence="9">
    <location>
        <begin position="8"/>
        <end position="53"/>
    </location>
</feature>
<dbReference type="InterPro" id="IPR005467">
    <property type="entry name" value="His_kinase_dom"/>
</dbReference>
<evidence type="ECO:0000313" key="11">
    <source>
        <dbReference type="Proteomes" id="UP000484842"/>
    </source>
</evidence>
<dbReference type="EMBL" id="WBSL01000002">
    <property type="protein sequence ID" value="MPY66551.1"/>
    <property type="molecule type" value="Genomic_DNA"/>
</dbReference>
<evidence type="ECO:0000256" key="6">
    <source>
        <dbReference type="ARBA" id="ARBA00023136"/>
    </source>
</evidence>
<dbReference type="GO" id="GO:0007234">
    <property type="term" value="P:osmosensory signaling via phosphorelay pathway"/>
    <property type="evidence" value="ECO:0007669"/>
    <property type="project" value="TreeGrafter"/>
</dbReference>
<dbReference type="CDD" id="cd16921">
    <property type="entry name" value="HATPase_FilI-like"/>
    <property type="match status" value="1"/>
</dbReference>
<dbReference type="InterPro" id="IPR029016">
    <property type="entry name" value="GAF-like_dom_sf"/>
</dbReference>
<dbReference type="InterPro" id="IPR035965">
    <property type="entry name" value="PAS-like_dom_sf"/>
</dbReference>
<dbReference type="PRINTS" id="PR00344">
    <property type="entry name" value="BCTRLSENSOR"/>
</dbReference>
<dbReference type="PANTHER" id="PTHR42878">
    <property type="entry name" value="TWO-COMPONENT HISTIDINE KINASE"/>
    <property type="match status" value="1"/>
</dbReference>
<dbReference type="GO" id="GO:0030295">
    <property type="term" value="F:protein kinase activator activity"/>
    <property type="evidence" value="ECO:0007669"/>
    <property type="project" value="TreeGrafter"/>
</dbReference>
<dbReference type="AlphaFoldDB" id="A0A7X1TRL7"/>
<accession>A0A7X1TRL7</accession>
<organism evidence="10 11">
    <name type="scientific">Deinococcus terrestris</name>
    <dbReference type="NCBI Taxonomy" id="2651870"/>
    <lineage>
        <taxon>Bacteria</taxon>
        <taxon>Thermotogati</taxon>
        <taxon>Deinococcota</taxon>
        <taxon>Deinococci</taxon>
        <taxon>Deinococcales</taxon>
        <taxon>Deinococcaceae</taxon>
        <taxon>Deinococcus</taxon>
    </lineage>
</organism>
<evidence type="ECO:0000256" key="2">
    <source>
        <dbReference type="ARBA" id="ARBA00012438"/>
    </source>
</evidence>
<keyword evidence="3" id="KW-0597">Phosphoprotein</keyword>
<evidence type="ECO:0000313" key="10">
    <source>
        <dbReference type="EMBL" id="MPY66551.1"/>
    </source>
</evidence>
<dbReference type="InterPro" id="IPR004358">
    <property type="entry name" value="Sig_transdc_His_kin-like_C"/>
</dbReference>
<dbReference type="InterPro" id="IPR003594">
    <property type="entry name" value="HATPase_dom"/>
</dbReference>
<dbReference type="SMART" id="SM00065">
    <property type="entry name" value="GAF"/>
    <property type="match status" value="3"/>
</dbReference>
<dbReference type="GO" id="GO:0016020">
    <property type="term" value="C:membrane"/>
    <property type="evidence" value="ECO:0007669"/>
    <property type="project" value="UniProtKB-SubCell"/>
</dbReference>
<gene>
    <name evidence="10" type="ORF">F8S09_07555</name>
</gene>
<comment type="catalytic activity">
    <reaction evidence="1">
        <text>ATP + protein L-histidine = ADP + protein N-phospho-L-histidine.</text>
        <dbReference type="EC" id="2.7.13.3"/>
    </reaction>
</comment>
<dbReference type="PROSITE" id="PS50112">
    <property type="entry name" value="PAS"/>
    <property type="match status" value="1"/>
</dbReference>
<dbReference type="FunFam" id="3.30.565.10:FF:000006">
    <property type="entry name" value="Sensor histidine kinase WalK"/>
    <property type="match status" value="1"/>
</dbReference>
<comment type="caution">
    <text evidence="10">The sequence shown here is derived from an EMBL/GenBank/DDBJ whole genome shotgun (WGS) entry which is preliminary data.</text>
</comment>
<evidence type="ECO:0000256" key="5">
    <source>
        <dbReference type="ARBA" id="ARBA00022777"/>
    </source>
</evidence>
<keyword evidence="11" id="KW-1185">Reference proteome</keyword>
<name>A0A7X1TRL7_9DEIO</name>
<evidence type="ECO:0000259" key="8">
    <source>
        <dbReference type="PROSITE" id="PS50109"/>
    </source>
</evidence>
<dbReference type="InterPro" id="IPR050351">
    <property type="entry name" value="BphY/WalK/GraS-like"/>
</dbReference>
<dbReference type="CDD" id="cd00082">
    <property type="entry name" value="HisKA"/>
    <property type="match status" value="1"/>
</dbReference>
<dbReference type="RefSeq" id="WP_322618629.1">
    <property type="nucleotide sequence ID" value="NZ_WBSL01000002.1"/>
</dbReference>
<evidence type="ECO:0000256" key="1">
    <source>
        <dbReference type="ARBA" id="ARBA00000085"/>
    </source>
</evidence>
<dbReference type="NCBIfam" id="TIGR00229">
    <property type="entry name" value="sensory_box"/>
    <property type="match status" value="1"/>
</dbReference>
<dbReference type="SMART" id="SM00387">
    <property type="entry name" value="HATPase_c"/>
    <property type="match status" value="1"/>
</dbReference>
<dbReference type="Proteomes" id="UP000484842">
    <property type="component" value="Unassembled WGS sequence"/>
</dbReference>
<dbReference type="Pfam" id="PF02518">
    <property type="entry name" value="HATPase_c"/>
    <property type="match status" value="1"/>
</dbReference>
<dbReference type="Pfam" id="PF00512">
    <property type="entry name" value="HisKA"/>
    <property type="match status" value="1"/>
</dbReference>
<feature type="region of interest" description="Disordered" evidence="7">
    <location>
        <begin position="157"/>
        <end position="179"/>
    </location>
</feature>
<dbReference type="SUPFAM" id="SSF55781">
    <property type="entry name" value="GAF domain-like"/>
    <property type="match status" value="4"/>
</dbReference>
<dbReference type="PROSITE" id="PS50109">
    <property type="entry name" value="HIS_KIN"/>
    <property type="match status" value="1"/>
</dbReference>
<dbReference type="SUPFAM" id="SSF55785">
    <property type="entry name" value="PYP-like sensor domain (PAS domain)"/>
    <property type="match status" value="1"/>
</dbReference>
<feature type="domain" description="Histidine kinase" evidence="8">
    <location>
        <begin position="804"/>
        <end position="1018"/>
    </location>
</feature>
<dbReference type="Gene3D" id="3.30.450.40">
    <property type="match status" value="4"/>
</dbReference>
<protein>
    <recommendedName>
        <fullName evidence="2">histidine kinase</fullName>
        <ecNumber evidence="2">2.7.13.3</ecNumber>
    </recommendedName>
</protein>
<keyword evidence="6" id="KW-0472">Membrane</keyword>
<sequence>MTPVSDALPAVLARWLELADDALFVVDGSGRIVYANALTGRLAGQAPAALVGQVLERDFAGHFSSRWAEFRDRARQTGEPTEYEAPSPLLGGWVRVRVVPDGDTLAVQLRDVTALHRAEALQDLSAALAGAHTPADVLGALLREVVAAAGAAGGQIVDGEGGLPQATTGDPVPESDLPTEARRTRHPVFRSAGPVPLAALPLCVDGEVLGVLTLAFGAGEQRGFAPPERAFLEVLVQQGAQALGRVRAQERLAWQADVLDTLGRVGPSIAAELDLGRLMQAVTDAGVALSGAEHGALFYRPPGSEAYPLYSLSGATRESFAAFPPPRLTALLGPTLGGQAVVRSDDITLDPRFGQNAPHRGLPPGHLPVRSYLAVPVVSRSGAVLGGLLFGHAEPGRFDERAEQLVVGLAAQAAVALDNAQLYQEVQEERARLEGRVAERTRELAEQATALGAFVRFTEAVGTRTDVSSLAREALGVFRSFFAECSAAYYEREDELWRARVWTDDIAPEVVASITGGIPLEAPAFAEAERTREPVFVDGWNAGEQQVAETEEYGTVALYPLTVGTEVPGMLAVGLKTEGQWSERGRAIVSSAGRSLALSLERADSARQLAAQRDALEARTRALEAFADLSRDLTLEADAGLLIRRAQEIMLSLLPDGYSVYWEPEEESWVKRSQVGDLRSEALQRELDAGLPLRETPTMWVPYQTGEPLYQDTYDGDRDGLGEQVEHIAAVASLPVRVGGVVQGVIVVGLFGDRRWTGTDRALLDTVARSLSLTLEGADKARALQRRTADLERSNAELERFAYVASHDLQEPLRTIASFTELIVKRHAESLGPQGRRYLDFVVKGAERMKALIDDLLVFSRLNAVQEPLVPVPSAEPLAEALERLHGTMEASGARVVTGELPTVLGASSELAQLFQNLIGNAVKFRREGAAPVVEIGAVPEGGFWHFTVRDNGIGFEPEYAERVFQMFQRLHLRERYEGTGMGLAIVRKIVERCGGRVWAEGQPGVGSTFHFTLQGVEAGEQG</sequence>
<evidence type="ECO:0000259" key="9">
    <source>
        <dbReference type="PROSITE" id="PS50112"/>
    </source>
</evidence>
<dbReference type="SUPFAM" id="SSF55874">
    <property type="entry name" value="ATPase domain of HSP90 chaperone/DNA topoisomerase II/histidine kinase"/>
    <property type="match status" value="1"/>
</dbReference>